<reference evidence="5" key="1">
    <citation type="submission" date="2021-01" db="UniProtKB">
        <authorList>
            <consortium name="EnsemblPlants"/>
        </authorList>
    </citation>
    <scope>IDENTIFICATION</scope>
</reference>
<evidence type="ECO:0000313" key="6">
    <source>
        <dbReference type="Proteomes" id="UP000594263"/>
    </source>
</evidence>
<dbReference type="Gene3D" id="3.40.50.150">
    <property type="entry name" value="Vaccinia Virus protein VP39"/>
    <property type="match status" value="1"/>
</dbReference>
<dbReference type="GO" id="GO:0046872">
    <property type="term" value="F:metal ion binding"/>
    <property type="evidence" value="ECO:0007669"/>
    <property type="project" value="UniProtKB-KW"/>
</dbReference>
<dbReference type="PANTHER" id="PTHR31009">
    <property type="entry name" value="S-ADENOSYL-L-METHIONINE:CARBOXYL METHYLTRANSFERASE FAMILY PROTEIN"/>
    <property type="match status" value="1"/>
</dbReference>
<organism evidence="5 6">
    <name type="scientific">Kalanchoe fedtschenkoi</name>
    <name type="common">Lavender scallops</name>
    <name type="synonym">South American air plant</name>
    <dbReference type="NCBI Taxonomy" id="63787"/>
    <lineage>
        <taxon>Eukaryota</taxon>
        <taxon>Viridiplantae</taxon>
        <taxon>Streptophyta</taxon>
        <taxon>Embryophyta</taxon>
        <taxon>Tracheophyta</taxon>
        <taxon>Spermatophyta</taxon>
        <taxon>Magnoliopsida</taxon>
        <taxon>eudicotyledons</taxon>
        <taxon>Gunneridae</taxon>
        <taxon>Pentapetalae</taxon>
        <taxon>Saxifragales</taxon>
        <taxon>Crassulaceae</taxon>
        <taxon>Kalanchoe</taxon>
    </lineage>
</organism>
<name>A0A7N0T802_KALFE</name>
<keyword evidence="3" id="KW-0479">Metal-binding</keyword>
<dbReference type="Gene3D" id="1.10.1200.270">
    <property type="entry name" value="Methyltransferase, alpha-helical capping domain"/>
    <property type="match status" value="1"/>
</dbReference>
<keyword evidence="4" id="KW-0460">Magnesium</keyword>
<dbReference type="InterPro" id="IPR029063">
    <property type="entry name" value="SAM-dependent_MTases_sf"/>
</dbReference>
<dbReference type="Proteomes" id="UP000594263">
    <property type="component" value="Unplaced"/>
</dbReference>
<keyword evidence="2" id="KW-0808">Transferase</keyword>
<evidence type="ECO:0000256" key="2">
    <source>
        <dbReference type="ARBA" id="ARBA00022679"/>
    </source>
</evidence>
<dbReference type="Pfam" id="PF03492">
    <property type="entry name" value="Methyltransf_7"/>
    <property type="match status" value="1"/>
</dbReference>
<keyword evidence="1" id="KW-0489">Methyltransferase</keyword>
<dbReference type="InterPro" id="IPR042086">
    <property type="entry name" value="MeTrfase_capping"/>
</dbReference>
<dbReference type="AlphaFoldDB" id="A0A7N0T802"/>
<evidence type="ECO:0000256" key="1">
    <source>
        <dbReference type="ARBA" id="ARBA00022603"/>
    </source>
</evidence>
<dbReference type="GO" id="GO:0032259">
    <property type="term" value="P:methylation"/>
    <property type="evidence" value="ECO:0007669"/>
    <property type="project" value="UniProtKB-KW"/>
</dbReference>
<dbReference type="InterPro" id="IPR005299">
    <property type="entry name" value="MeTrfase_7"/>
</dbReference>
<proteinExistence type="predicted"/>
<sequence>MHIGGNVHELCSTLFGHSQCQAMADLGCTPVPNVLLGLIKKSRLGTFNLPCHHAGSKQIIKAIFQEGSFEIRRLEIIKTAWDGGTDDEDERASNKNRTRGKFMVKYIRAVLKALLVTGFGEGVLDELFGRASVEFTELMNAQDCQFCLANKKLGVMHTR</sequence>
<dbReference type="GO" id="GO:0008168">
    <property type="term" value="F:methyltransferase activity"/>
    <property type="evidence" value="ECO:0007669"/>
    <property type="project" value="UniProtKB-KW"/>
</dbReference>
<protein>
    <submittedName>
        <fullName evidence="5">Uncharacterized protein</fullName>
    </submittedName>
</protein>
<dbReference type="EnsemblPlants" id="Kaladp0024s0954.1.v1.1">
    <property type="protein sequence ID" value="Kaladp0024s0954.1.v1.1"/>
    <property type="gene ID" value="Kaladp0024s0954.v1.1"/>
</dbReference>
<accession>A0A7N0T802</accession>
<dbReference type="Gramene" id="Kaladp0024s0954.1.v1.1">
    <property type="protein sequence ID" value="Kaladp0024s0954.1.v1.1"/>
    <property type="gene ID" value="Kaladp0024s0954.v1.1"/>
</dbReference>
<keyword evidence="6" id="KW-1185">Reference proteome</keyword>
<dbReference type="SUPFAM" id="SSF53335">
    <property type="entry name" value="S-adenosyl-L-methionine-dependent methyltransferases"/>
    <property type="match status" value="1"/>
</dbReference>
<evidence type="ECO:0000256" key="3">
    <source>
        <dbReference type="ARBA" id="ARBA00022723"/>
    </source>
</evidence>
<evidence type="ECO:0000313" key="5">
    <source>
        <dbReference type="EnsemblPlants" id="Kaladp0024s0954.1.v1.1"/>
    </source>
</evidence>
<evidence type="ECO:0000256" key="4">
    <source>
        <dbReference type="ARBA" id="ARBA00022842"/>
    </source>
</evidence>